<feature type="transmembrane region" description="Helical" evidence="1">
    <location>
        <begin position="126"/>
        <end position="143"/>
    </location>
</feature>
<dbReference type="Proteomes" id="UP000064893">
    <property type="component" value="Chromosome"/>
</dbReference>
<feature type="chain" id="PRO_5006599449" description="DUF3575 domain-containing protein" evidence="2">
    <location>
        <begin position="23"/>
        <end position="188"/>
    </location>
</feature>
<keyword evidence="1" id="KW-1133">Transmembrane helix</keyword>
<dbReference type="RefSeq" id="WP_057953902.1">
    <property type="nucleotide sequence ID" value="NZ_CP013118.1"/>
</dbReference>
<evidence type="ECO:0000313" key="3">
    <source>
        <dbReference type="EMBL" id="ALO16540.1"/>
    </source>
</evidence>
<proteinExistence type="predicted"/>
<feature type="signal peptide" evidence="2">
    <location>
        <begin position="1"/>
        <end position="22"/>
    </location>
</feature>
<protein>
    <recommendedName>
        <fullName evidence="5">DUF3575 domain-containing protein</fullName>
    </recommendedName>
</protein>
<dbReference type="EMBL" id="CP013118">
    <property type="protein sequence ID" value="ALO16540.1"/>
    <property type="molecule type" value="Genomic_DNA"/>
</dbReference>
<keyword evidence="4" id="KW-1185">Reference proteome</keyword>
<dbReference type="STRING" id="1307839.L21SP5_02920"/>
<keyword evidence="2" id="KW-0732">Signal</keyword>
<reference evidence="3 4" key="1">
    <citation type="submission" date="2015-11" db="EMBL/GenBank/DDBJ databases">
        <title>Description and complete genome sequence of a novel strain predominating in hypersaline microbial mats and representing a new family of the Bacteriodetes phylum.</title>
        <authorList>
            <person name="Spring S."/>
            <person name="Bunk B."/>
            <person name="Sproer C."/>
            <person name="Klenk H.-P."/>
        </authorList>
    </citation>
    <scope>NUCLEOTIDE SEQUENCE [LARGE SCALE GENOMIC DNA]</scope>
    <source>
        <strain evidence="3 4">L21-Spi-D4</strain>
    </source>
</reference>
<evidence type="ECO:0008006" key="5">
    <source>
        <dbReference type="Google" id="ProtNLM"/>
    </source>
</evidence>
<keyword evidence="1" id="KW-0812">Transmembrane</keyword>
<organism evidence="3 4">
    <name type="scientific">Salinivirga cyanobacteriivorans</name>
    <dbReference type="NCBI Taxonomy" id="1307839"/>
    <lineage>
        <taxon>Bacteria</taxon>
        <taxon>Pseudomonadati</taxon>
        <taxon>Bacteroidota</taxon>
        <taxon>Bacteroidia</taxon>
        <taxon>Bacteroidales</taxon>
        <taxon>Salinivirgaceae</taxon>
        <taxon>Salinivirga</taxon>
    </lineage>
</organism>
<dbReference type="KEGG" id="blq:L21SP5_02920"/>
<evidence type="ECO:0000256" key="1">
    <source>
        <dbReference type="SAM" id="Phobius"/>
    </source>
</evidence>
<name>A0A0S2I3A4_9BACT</name>
<accession>A0A0S2I3A4</accession>
<keyword evidence="1" id="KW-0472">Membrane</keyword>
<dbReference type="AlphaFoldDB" id="A0A0S2I3A4"/>
<evidence type="ECO:0000256" key="2">
    <source>
        <dbReference type="SAM" id="SignalP"/>
    </source>
</evidence>
<gene>
    <name evidence="3" type="ORF">L21SP5_02920</name>
</gene>
<evidence type="ECO:0000313" key="4">
    <source>
        <dbReference type="Proteomes" id="UP000064893"/>
    </source>
</evidence>
<sequence precursor="true">MYQKKFFLWIIPFTFISVMSSAQDFDIYPRLQDDKIKTPGINANMTADEFSLLSRNIRMMDMPYSLIVPGYIHFKAKDNTVGYTLLGLRVAGYTGLAINAYRLTIFDKRAENMITGKGNLKQDRNLFITSSILILGSWLFDWIHGKYRLEKKQELIRYKYGIKLQLEKSQINYSQKNYVPSLMLTYKF</sequence>